<evidence type="ECO:0000256" key="2">
    <source>
        <dbReference type="ARBA" id="ARBA00023015"/>
    </source>
</evidence>
<dbReference type="CDD" id="cd00067">
    <property type="entry name" value="GAL4"/>
    <property type="match status" value="1"/>
</dbReference>
<comment type="subcellular location">
    <subcellularLocation>
        <location evidence="1">Nucleus</location>
    </subcellularLocation>
</comment>
<evidence type="ECO:0000313" key="8">
    <source>
        <dbReference type="EMBL" id="PYH28607.1"/>
    </source>
</evidence>
<proteinExistence type="predicted"/>
<name>A0A318Y575_ASPNB</name>
<evidence type="ECO:0000313" key="9">
    <source>
        <dbReference type="Proteomes" id="UP000247647"/>
    </source>
</evidence>
<dbReference type="EMBL" id="KZ821507">
    <property type="protein sequence ID" value="PYH28607.1"/>
    <property type="molecule type" value="Genomic_DNA"/>
</dbReference>
<dbReference type="Pfam" id="PF00172">
    <property type="entry name" value="Zn_clus"/>
    <property type="match status" value="1"/>
</dbReference>
<dbReference type="PANTHER" id="PTHR47540:SF2">
    <property type="entry name" value="ZN(II)2CYS6 TRANSCRIPTION FACTOR (EUROFUNG)"/>
    <property type="match status" value="1"/>
</dbReference>
<evidence type="ECO:0000256" key="5">
    <source>
        <dbReference type="ARBA" id="ARBA00023242"/>
    </source>
</evidence>
<feature type="compositionally biased region" description="Basic residues" evidence="6">
    <location>
        <begin position="79"/>
        <end position="95"/>
    </location>
</feature>
<accession>A0A318Y575</accession>
<evidence type="ECO:0000259" key="7">
    <source>
        <dbReference type="PROSITE" id="PS50048"/>
    </source>
</evidence>
<reference evidence="8" key="1">
    <citation type="submission" date="2016-12" db="EMBL/GenBank/DDBJ databases">
        <title>The genomes of Aspergillus section Nigri reveals drivers in fungal speciation.</title>
        <authorList>
            <consortium name="DOE Joint Genome Institute"/>
            <person name="Vesth T.C."/>
            <person name="Nybo J."/>
            <person name="Theobald S."/>
            <person name="Brandl J."/>
            <person name="Frisvad J.C."/>
            <person name="Nielsen K.F."/>
            <person name="Lyhne E.K."/>
            <person name="Kogle M.E."/>
            <person name="Kuo A."/>
            <person name="Riley R."/>
            <person name="Clum A."/>
            <person name="Nolan M."/>
            <person name="Lipzen A."/>
            <person name="Salamov A."/>
            <person name="Henrissat B."/>
            <person name="Wiebenga A."/>
            <person name="De Vries R.P."/>
            <person name="Grigoriev I.V."/>
            <person name="Mortensen U.H."/>
            <person name="Andersen M.R."/>
            <person name="Baker S.E."/>
        </authorList>
    </citation>
    <scope>NUCLEOTIDE SEQUENCE [LARGE SCALE GENOMIC DNA]</scope>
    <source>
        <strain evidence="8">CBS 115656</strain>
    </source>
</reference>
<feature type="region of interest" description="Disordered" evidence="6">
    <location>
        <begin position="46"/>
        <end position="121"/>
    </location>
</feature>
<dbReference type="InterPro" id="IPR051711">
    <property type="entry name" value="Stress_Response_Reg"/>
</dbReference>
<evidence type="ECO:0000256" key="3">
    <source>
        <dbReference type="ARBA" id="ARBA00023125"/>
    </source>
</evidence>
<keyword evidence="5" id="KW-0539">Nucleus</keyword>
<evidence type="ECO:0000256" key="6">
    <source>
        <dbReference type="SAM" id="MobiDB-lite"/>
    </source>
</evidence>
<dbReference type="GO" id="GO:0045944">
    <property type="term" value="P:positive regulation of transcription by RNA polymerase II"/>
    <property type="evidence" value="ECO:0007669"/>
    <property type="project" value="TreeGrafter"/>
</dbReference>
<keyword evidence="4" id="KW-0804">Transcription</keyword>
<evidence type="ECO:0000256" key="1">
    <source>
        <dbReference type="ARBA" id="ARBA00004123"/>
    </source>
</evidence>
<dbReference type="GO" id="GO:0000981">
    <property type="term" value="F:DNA-binding transcription factor activity, RNA polymerase II-specific"/>
    <property type="evidence" value="ECO:0007669"/>
    <property type="project" value="InterPro"/>
</dbReference>
<dbReference type="PROSITE" id="PS50048">
    <property type="entry name" value="ZN2_CY6_FUNGAL_2"/>
    <property type="match status" value="1"/>
</dbReference>
<dbReference type="GeneID" id="37129452"/>
<dbReference type="Gene3D" id="4.10.240.10">
    <property type="entry name" value="Zn(2)-C6 fungal-type DNA-binding domain"/>
    <property type="match status" value="1"/>
</dbReference>
<gene>
    <name evidence="8" type="ORF">BO87DRAFT_420248</name>
</gene>
<dbReference type="AlphaFoldDB" id="A0A318Y575"/>
<dbReference type="GO" id="GO:0005634">
    <property type="term" value="C:nucleus"/>
    <property type="evidence" value="ECO:0007669"/>
    <property type="project" value="UniProtKB-SubCell"/>
</dbReference>
<dbReference type="RefSeq" id="XP_025474085.1">
    <property type="nucleotide sequence ID" value="XM_025626996.1"/>
</dbReference>
<evidence type="ECO:0000256" key="4">
    <source>
        <dbReference type="ARBA" id="ARBA00023163"/>
    </source>
</evidence>
<protein>
    <recommendedName>
        <fullName evidence="7">Zn(2)-C6 fungal-type domain-containing protein</fullName>
    </recommendedName>
</protein>
<dbReference type="InterPro" id="IPR036864">
    <property type="entry name" value="Zn2-C6_fun-type_DNA-bd_sf"/>
</dbReference>
<keyword evidence="3" id="KW-0238">DNA-binding</keyword>
<dbReference type="GO" id="GO:0008270">
    <property type="term" value="F:zinc ion binding"/>
    <property type="evidence" value="ECO:0007669"/>
    <property type="project" value="InterPro"/>
</dbReference>
<dbReference type="InterPro" id="IPR001138">
    <property type="entry name" value="Zn2Cys6_DnaBD"/>
</dbReference>
<dbReference type="PROSITE" id="PS00463">
    <property type="entry name" value="ZN2_CY6_FUNGAL_1"/>
    <property type="match status" value="1"/>
</dbReference>
<dbReference type="SUPFAM" id="SSF57701">
    <property type="entry name" value="Zn2/Cys6 DNA-binding domain"/>
    <property type="match status" value="1"/>
</dbReference>
<sequence length="440" mass="48521">MSAVKRAACDRCHGQKMRCIREPTKSSCHRCVAAGALCVFSMARKAGRPPTRHQGMKDTSGGWRLASSNRSEQQNQQQQRRRRQQQQKKHQHQHLRPYSDSLGGSRDLQENDGNLEGTDDAQPSFEAMLLDVVTDDSETLIPLFSNSLPTIPGLGIWDDGDTSRTYVEGASHPLPTDSNRQQVDFMTDQPVIRDSPLLVTECSQPGTGTKPIECELIVPPIAGSLIQQLCALSVKLASQIKSLSIDSDTANNPMPRLEQLAANVIESSVELHRVLSEARSMLEALDGLDPILSDTAMILQVLSAYIHLTQLHYALYQEMNFALMKLSDCSSHESSPSDIFVLFPMLHIGGVSLSSYYRFQLKFVLQICVHHLGETEALLGLPADLCVSGRMLQGEGILHQSTGEMSFLVRTIMCQAEKTVKGIRSVLAELSERTKGAIEV</sequence>
<feature type="domain" description="Zn(2)-C6 fungal-type" evidence="7">
    <location>
        <begin position="8"/>
        <end position="40"/>
    </location>
</feature>
<organism evidence="8 9">
    <name type="scientific">Aspergillus neoniger (strain CBS 115656)</name>
    <dbReference type="NCBI Taxonomy" id="1448310"/>
    <lineage>
        <taxon>Eukaryota</taxon>
        <taxon>Fungi</taxon>
        <taxon>Dikarya</taxon>
        <taxon>Ascomycota</taxon>
        <taxon>Pezizomycotina</taxon>
        <taxon>Eurotiomycetes</taxon>
        <taxon>Eurotiomycetidae</taxon>
        <taxon>Eurotiales</taxon>
        <taxon>Aspergillaceae</taxon>
        <taxon>Aspergillus</taxon>
        <taxon>Aspergillus subgen. Circumdati</taxon>
    </lineage>
</organism>
<dbReference type="PANTHER" id="PTHR47540">
    <property type="entry name" value="THIAMINE REPRESSIBLE GENES REGULATORY PROTEIN THI5"/>
    <property type="match status" value="1"/>
</dbReference>
<keyword evidence="9" id="KW-1185">Reference proteome</keyword>
<keyword evidence="2" id="KW-0805">Transcription regulation</keyword>
<dbReference type="GO" id="GO:0043565">
    <property type="term" value="F:sequence-specific DNA binding"/>
    <property type="evidence" value="ECO:0007669"/>
    <property type="project" value="TreeGrafter"/>
</dbReference>
<dbReference type="Proteomes" id="UP000247647">
    <property type="component" value="Unassembled WGS sequence"/>
</dbReference>
<dbReference type="OrthoDB" id="4473754at2759"/>